<evidence type="ECO:0000313" key="3">
    <source>
        <dbReference type="Proteomes" id="UP000054007"/>
    </source>
</evidence>
<proteinExistence type="predicted"/>
<protein>
    <submittedName>
        <fullName evidence="2">Uncharacterized protein</fullName>
    </submittedName>
</protein>
<organism evidence="2 3">
    <name type="scientific">Cylindrobasidium torrendii FP15055 ss-10</name>
    <dbReference type="NCBI Taxonomy" id="1314674"/>
    <lineage>
        <taxon>Eukaryota</taxon>
        <taxon>Fungi</taxon>
        <taxon>Dikarya</taxon>
        <taxon>Basidiomycota</taxon>
        <taxon>Agaricomycotina</taxon>
        <taxon>Agaricomycetes</taxon>
        <taxon>Agaricomycetidae</taxon>
        <taxon>Agaricales</taxon>
        <taxon>Marasmiineae</taxon>
        <taxon>Physalacriaceae</taxon>
        <taxon>Cylindrobasidium</taxon>
    </lineage>
</organism>
<dbReference type="AlphaFoldDB" id="A0A0D7BGE0"/>
<name>A0A0D7BGE0_9AGAR</name>
<feature type="compositionally biased region" description="Basic and acidic residues" evidence="1">
    <location>
        <begin position="257"/>
        <end position="272"/>
    </location>
</feature>
<dbReference type="OrthoDB" id="2976199at2759"/>
<feature type="compositionally biased region" description="Basic residues" evidence="1">
    <location>
        <begin position="91"/>
        <end position="110"/>
    </location>
</feature>
<gene>
    <name evidence="2" type="ORF">CYLTODRAFT_443154</name>
</gene>
<feature type="region of interest" description="Disordered" evidence="1">
    <location>
        <begin position="35"/>
        <end position="113"/>
    </location>
</feature>
<feature type="region of interest" description="Disordered" evidence="1">
    <location>
        <begin position="254"/>
        <end position="291"/>
    </location>
</feature>
<keyword evidence="3" id="KW-1185">Reference proteome</keyword>
<feature type="compositionally biased region" description="Basic and acidic residues" evidence="1">
    <location>
        <begin position="71"/>
        <end position="90"/>
    </location>
</feature>
<dbReference type="Proteomes" id="UP000054007">
    <property type="component" value="Unassembled WGS sequence"/>
</dbReference>
<dbReference type="EMBL" id="KN880497">
    <property type="protein sequence ID" value="KIY68711.1"/>
    <property type="molecule type" value="Genomic_DNA"/>
</dbReference>
<accession>A0A0D7BGE0</accession>
<evidence type="ECO:0000256" key="1">
    <source>
        <dbReference type="SAM" id="MobiDB-lite"/>
    </source>
</evidence>
<reference evidence="2 3" key="1">
    <citation type="journal article" date="2015" name="Fungal Genet. Biol.">
        <title>Evolution of novel wood decay mechanisms in Agaricales revealed by the genome sequences of Fistulina hepatica and Cylindrobasidium torrendii.</title>
        <authorList>
            <person name="Floudas D."/>
            <person name="Held B.W."/>
            <person name="Riley R."/>
            <person name="Nagy L.G."/>
            <person name="Koehler G."/>
            <person name="Ransdell A.S."/>
            <person name="Younus H."/>
            <person name="Chow J."/>
            <person name="Chiniquy J."/>
            <person name="Lipzen A."/>
            <person name="Tritt A."/>
            <person name="Sun H."/>
            <person name="Haridas S."/>
            <person name="LaButti K."/>
            <person name="Ohm R.A."/>
            <person name="Kues U."/>
            <person name="Blanchette R.A."/>
            <person name="Grigoriev I.V."/>
            <person name="Minto R.E."/>
            <person name="Hibbett D.S."/>
        </authorList>
    </citation>
    <scope>NUCLEOTIDE SEQUENCE [LARGE SCALE GENOMIC DNA]</scope>
    <source>
        <strain evidence="2 3">FP15055 ss-10</strain>
    </source>
</reference>
<evidence type="ECO:0000313" key="2">
    <source>
        <dbReference type="EMBL" id="KIY68711.1"/>
    </source>
</evidence>
<sequence length="291" mass="32808">MTEYDFSPEAQEAYQRRLRGVENWAYKTAQFSPVDPFRTLPSAVGSPTNEFFDTGVRERTGRTKHKSKKHRTEDGADHSRSRSRHHDTGERHHRHRGDRPKHHNRHHRKDGRVYQGQARYGASTHSLAAPEYYGVRHQASAASLAQPQVMMKGGMAYPPLPTMQHKMYAAHPGPMASPMMNVQSPPPPYVYQHPPVRPKFVNRNIQPTAGQPTFVAPFPYFNQPVQTPSPCYGVEQNGAPKKSVVSGFMSKLFGGRKANDSKHERVTGKGMRDVQAQGGARFGKQARRDSF</sequence>